<evidence type="ECO:0000313" key="9">
    <source>
        <dbReference type="Proteomes" id="UP000724874"/>
    </source>
</evidence>
<dbReference type="OrthoDB" id="8048523at2759"/>
<dbReference type="Proteomes" id="UP000724874">
    <property type="component" value="Unassembled WGS sequence"/>
</dbReference>
<name>A0A9P5NW70_GYMJU</name>
<feature type="transmembrane region" description="Helical" evidence="7">
    <location>
        <begin position="136"/>
        <end position="155"/>
    </location>
</feature>
<dbReference type="PANTHER" id="PTHR16201:SF44">
    <property type="entry name" value="SEVEN TRANSMEMBRANE PROTEIN 1"/>
    <property type="match status" value="1"/>
</dbReference>
<accession>A0A9P5NW70</accession>
<feature type="transmembrane region" description="Helical" evidence="7">
    <location>
        <begin position="175"/>
        <end position="194"/>
    </location>
</feature>
<dbReference type="EMBL" id="JADNYJ010000010">
    <property type="protein sequence ID" value="KAF8908887.1"/>
    <property type="molecule type" value="Genomic_DNA"/>
</dbReference>
<dbReference type="SMART" id="SM00679">
    <property type="entry name" value="CTNS"/>
    <property type="match status" value="2"/>
</dbReference>
<keyword evidence="2 7" id="KW-0812">Transmembrane</keyword>
<sequence>MLTGDSLSSILGWISIACWIVVYSPQIYENFTLQSGEGLSVSFVIIWLLGDLTNLTGALLAGLLPTVILLAVYYTTCDAILLFQIYYYRWKNGRLLSSQGGPQNNGERAPLLGDELGIPNHIHIADEETVPVKTLVIRYLCALLFVITVGIAAWWLTKEEETHLVDAPQEGKKWWYIQFLGWSSASLFLGARIPQILKNFKTRCEGLSPALFFFAIFGNTTYALSICAKSMDKDYLITNGGWLAGSMLTVFLDIFVLCQFSYYRYTDEIHSQQRGS</sequence>
<evidence type="ECO:0000256" key="4">
    <source>
        <dbReference type="ARBA" id="ARBA00023136"/>
    </source>
</evidence>
<feature type="transmembrane region" description="Helical" evidence="7">
    <location>
        <begin position="6"/>
        <end position="24"/>
    </location>
</feature>
<dbReference type="InterPro" id="IPR006603">
    <property type="entry name" value="PQ-loop_rpt"/>
</dbReference>
<dbReference type="GO" id="GO:0034486">
    <property type="term" value="P:vacuolar transmembrane transport"/>
    <property type="evidence" value="ECO:0007669"/>
    <property type="project" value="UniProtKB-ARBA"/>
</dbReference>
<comment type="similarity">
    <text evidence="5">Belongs to the laat-1 family.</text>
</comment>
<dbReference type="Gene3D" id="1.20.1280.290">
    <property type="match status" value="2"/>
</dbReference>
<evidence type="ECO:0000313" key="8">
    <source>
        <dbReference type="EMBL" id="KAF8908887.1"/>
    </source>
</evidence>
<feature type="transmembrane region" description="Helical" evidence="7">
    <location>
        <begin position="244"/>
        <end position="265"/>
    </location>
</feature>
<gene>
    <name evidence="8" type="ORF">CPB84DRAFT_1766256</name>
</gene>
<protein>
    <submittedName>
        <fullName evidence="8">PQ loop repeat-domain-containing protein</fullName>
    </submittedName>
</protein>
<comment type="caution">
    <text evidence="8">The sequence shown here is derived from an EMBL/GenBank/DDBJ whole genome shotgun (WGS) entry which is preliminary data.</text>
</comment>
<feature type="transmembrane region" description="Helical" evidence="7">
    <location>
        <begin position="62"/>
        <end position="88"/>
    </location>
</feature>
<feature type="transmembrane region" description="Helical" evidence="7">
    <location>
        <begin position="31"/>
        <end position="50"/>
    </location>
</feature>
<evidence type="ECO:0000256" key="1">
    <source>
        <dbReference type="ARBA" id="ARBA00004141"/>
    </source>
</evidence>
<dbReference type="PANTHER" id="PTHR16201">
    <property type="entry name" value="SEVEN TRANSMEMBRANE PROTEIN 1-RELATED"/>
    <property type="match status" value="1"/>
</dbReference>
<evidence type="ECO:0000256" key="5">
    <source>
        <dbReference type="ARBA" id="ARBA00038039"/>
    </source>
</evidence>
<keyword evidence="3 7" id="KW-1133">Transmembrane helix</keyword>
<dbReference type="AlphaFoldDB" id="A0A9P5NW70"/>
<comment type="subcellular location">
    <subcellularLocation>
        <location evidence="1">Membrane</location>
        <topology evidence="1">Multi-pass membrane protein</topology>
    </subcellularLocation>
</comment>
<dbReference type="FunFam" id="1.20.1280.290:FF:000009">
    <property type="entry name" value="PQ loop repeat family protein"/>
    <property type="match status" value="1"/>
</dbReference>
<evidence type="ECO:0000256" key="7">
    <source>
        <dbReference type="SAM" id="Phobius"/>
    </source>
</evidence>
<dbReference type="GO" id="GO:0015174">
    <property type="term" value="F:basic amino acid transmembrane transporter activity"/>
    <property type="evidence" value="ECO:0007669"/>
    <property type="project" value="UniProtKB-ARBA"/>
</dbReference>
<dbReference type="FunFam" id="1.20.1280.290:FF:000012">
    <property type="entry name" value="Vacuolar membrane PQ loop repeat protein"/>
    <property type="match status" value="1"/>
</dbReference>
<comment type="catalytic activity">
    <reaction evidence="6">
        <text>L-histidine(out) + L-arginine(in) = L-histidine(in) + L-arginine(out)</text>
        <dbReference type="Rhea" id="RHEA:71063"/>
        <dbReference type="ChEBI" id="CHEBI:32682"/>
        <dbReference type="ChEBI" id="CHEBI:57595"/>
    </reaction>
</comment>
<organism evidence="8 9">
    <name type="scientific">Gymnopilus junonius</name>
    <name type="common">Spectacular rustgill mushroom</name>
    <name type="synonym">Gymnopilus spectabilis subsp. junonius</name>
    <dbReference type="NCBI Taxonomy" id="109634"/>
    <lineage>
        <taxon>Eukaryota</taxon>
        <taxon>Fungi</taxon>
        <taxon>Dikarya</taxon>
        <taxon>Basidiomycota</taxon>
        <taxon>Agaricomycotina</taxon>
        <taxon>Agaricomycetes</taxon>
        <taxon>Agaricomycetidae</taxon>
        <taxon>Agaricales</taxon>
        <taxon>Agaricineae</taxon>
        <taxon>Hymenogastraceae</taxon>
        <taxon>Gymnopilus</taxon>
    </lineage>
</organism>
<feature type="transmembrane region" description="Helical" evidence="7">
    <location>
        <begin position="206"/>
        <end position="224"/>
    </location>
</feature>
<dbReference type="GO" id="GO:0098852">
    <property type="term" value="C:lytic vacuole membrane"/>
    <property type="evidence" value="ECO:0007669"/>
    <property type="project" value="UniProtKB-ARBA"/>
</dbReference>
<reference evidence="8" key="1">
    <citation type="submission" date="2020-11" db="EMBL/GenBank/DDBJ databases">
        <authorList>
            <consortium name="DOE Joint Genome Institute"/>
            <person name="Ahrendt S."/>
            <person name="Riley R."/>
            <person name="Andreopoulos W."/>
            <person name="LaButti K."/>
            <person name="Pangilinan J."/>
            <person name="Ruiz-duenas F.J."/>
            <person name="Barrasa J.M."/>
            <person name="Sanchez-Garcia M."/>
            <person name="Camarero S."/>
            <person name="Miyauchi S."/>
            <person name="Serrano A."/>
            <person name="Linde D."/>
            <person name="Babiker R."/>
            <person name="Drula E."/>
            <person name="Ayuso-Fernandez I."/>
            <person name="Pacheco R."/>
            <person name="Padilla G."/>
            <person name="Ferreira P."/>
            <person name="Barriuso J."/>
            <person name="Kellner H."/>
            <person name="Castanera R."/>
            <person name="Alfaro M."/>
            <person name="Ramirez L."/>
            <person name="Pisabarro A.G."/>
            <person name="Kuo A."/>
            <person name="Tritt A."/>
            <person name="Lipzen A."/>
            <person name="He G."/>
            <person name="Yan M."/>
            <person name="Ng V."/>
            <person name="Cullen D."/>
            <person name="Martin F."/>
            <person name="Rosso M.-N."/>
            <person name="Henrissat B."/>
            <person name="Hibbett D."/>
            <person name="Martinez A.T."/>
            <person name="Grigoriev I.V."/>
        </authorList>
    </citation>
    <scope>NUCLEOTIDE SEQUENCE</scope>
    <source>
        <strain evidence="8">AH 44721</strain>
    </source>
</reference>
<keyword evidence="9" id="KW-1185">Reference proteome</keyword>
<dbReference type="Pfam" id="PF04193">
    <property type="entry name" value="PQ-loop"/>
    <property type="match status" value="2"/>
</dbReference>
<evidence type="ECO:0000256" key="6">
    <source>
        <dbReference type="ARBA" id="ARBA00050768"/>
    </source>
</evidence>
<dbReference type="InterPro" id="IPR051415">
    <property type="entry name" value="LAAT-1"/>
</dbReference>
<evidence type="ECO:0000256" key="3">
    <source>
        <dbReference type="ARBA" id="ARBA00022989"/>
    </source>
</evidence>
<evidence type="ECO:0000256" key="2">
    <source>
        <dbReference type="ARBA" id="ARBA00022692"/>
    </source>
</evidence>
<proteinExistence type="inferred from homology"/>
<keyword evidence="4 7" id="KW-0472">Membrane</keyword>